<name>A0AAC9LG15_9PSEU</name>
<dbReference type="EMBL" id="CP016076">
    <property type="protein sequence ID" value="APU15670.1"/>
    <property type="molecule type" value="Genomic_DNA"/>
</dbReference>
<sequence>MSQVTGTRRSQDEDRGRGADALRTAPPPRIASAATALPEHVYRQEEILAAFVDEFLPVGSPRRRAAERISDNAGVDTRHFAVPLEQLRALASFTEANEAYLTAALELGERAVRRALAEAGISPDEVDLVVSTTVTGLAVPSLEARLARRLGLREDVKRIPMFGLGCVAGAAGIARVADYLRAWPDQVAVLLAVELCSLTLQRDDVSVANVVGSSLFGDGAAAVVLLGGNRRGAAGFDDRPEAGPAATGRTRSGVTASGVMRAAPGEDVGNTSGSGVPGGIRMSGSGSRPGSAERDGAEAGHAALPGTAGPAVSNAAPAEAADGGGSDVGAARLVPQRRSVEGLRPADGVGALPEIIATRSRLYPDTEDVMGWDIGASGFRLVLSADVPTIAREFLSKDVVGFLADHGLVAEDVGTWICHPGGPKVIDAVTDSLALPATALAHTRESLSALGNLSSASVLDVLRRTLAQPRPPAGTPGLLLAMGPGFCAELVLLRW</sequence>
<dbReference type="PANTHER" id="PTHR11877">
    <property type="entry name" value="HYDROXYMETHYLGLUTARYL-COA SYNTHASE"/>
    <property type="match status" value="1"/>
</dbReference>
<proteinExistence type="inferred from homology"/>
<dbReference type="CDD" id="cd00831">
    <property type="entry name" value="CHS_like"/>
    <property type="match status" value="1"/>
</dbReference>
<accession>A0AAC9LG15</accession>
<feature type="region of interest" description="Disordered" evidence="4">
    <location>
        <begin position="234"/>
        <end position="329"/>
    </location>
</feature>
<evidence type="ECO:0000313" key="7">
    <source>
        <dbReference type="EMBL" id="APU15670.1"/>
    </source>
</evidence>
<evidence type="ECO:0000259" key="5">
    <source>
        <dbReference type="Pfam" id="PF00195"/>
    </source>
</evidence>
<feature type="region of interest" description="Disordered" evidence="4">
    <location>
        <begin position="1"/>
        <end position="29"/>
    </location>
</feature>
<gene>
    <name evidence="7" type="ORF">UA74_18210</name>
</gene>
<feature type="compositionally biased region" description="Basic and acidic residues" evidence="4">
    <location>
        <begin position="9"/>
        <end position="20"/>
    </location>
</feature>
<keyword evidence="8" id="KW-1185">Reference proteome</keyword>
<dbReference type="GO" id="GO:0030639">
    <property type="term" value="P:polyketide biosynthetic process"/>
    <property type="evidence" value="ECO:0007669"/>
    <property type="project" value="TreeGrafter"/>
</dbReference>
<dbReference type="Proteomes" id="UP000185511">
    <property type="component" value="Chromosome"/>
</dbReference>
<dbReference type="RefSeq" id="WP_232237316.1">
    <property type="nucleotide sequence ID" value="NZ_CP016076.1"/>
</dbReference>
<evidence type="ECO:0000256" key="2">
    <source>
        <dbReference type="ARBA" id="ARBA00022679"/>
    </source>
</evidence>
<evidence type="ECO:0000256" key="1">
    <source>
        <dbReference type="ARBA" id="ARBA00005531"/>
    </source>
</evidence>
<dbReference type="InterPro" id="IPR016039">
    <property type="entry name" value="Thiolase-like"/>
</dbReference>
<evidence type="ECO:0008006" key="9">
    <source>
        <dbReference type="Google" id="ProtNLM"/>
    </source>
</evidence>
<dbReference type="GO" id="GO:0016747">
    <property type="term" value="F:acyltransferase activity, transferring groups other than amino-acyl groups"/>
    <property type="evidence" value="ECO:0007669"/>
    <property type="project" value="InterPro"/>
</dbReference>
<dbReference type="InterPro" id="IPR001099">
    <property type="entry name" value="Chalcone/stilbene_synt_N"/>
</dbReference>
<keyword evidence="2" id="KW-0808">Transferase</keyword>
<dbReference type="SUPFAM" id="SSF53901">
    <property type="entry name" value="Thiolase-like"/>
    <property type="match status" value="2"/>
</dbReference>
<evidence type="ECO:0000259" key="6">
    <source>
        <dbReference type="Pfam" id="PF02797"/>
    </source>
</evidence>
<dbReference type="Gene3D" id="3.40.47.10">
    <property type="match status" value="2"/>
</dbReference>
<dbReference type="PANTHER" id="PTHR11877:SF99">
    <property type="entry name" value="1,3,6,8-TETRAHYDROXYNAPHTHALENE SYNTHASE"/>
    <property type="match status" value="1"/>
</dbReference>
<evidence type="ECO:0000313" key="8">
    <source>
        <dbReference type="Proteomes" id="UP000185511"/>
    </source>
</evidence>
<feature type="domain" description="Chalcone/stilbene synthase C-terminal" evidence="6">
    <location>
        <begin position="358"/>
        <end position="494"/>
    </location>
</feature>
<dbReference type="InterPro" id="IPR011141">
    <property type="entry name" value="Polyketide_synthase_type-III"/>
</dbReference>
<dbReference type="Pfam" id="PF02797">
    <property type="entry name" value="Chal_sti_synt_C"/>
    <property type="match status" value="1"/>
</dbReference>
<dbReference type="InterPro" id="IPR012328">
    <property type="entry name" value="Chalcone/stilbene_synt_C"/>
</dbReference>
<dbReference type="Pfam" id="PF00195">
    <property type="entry name" value="Chal_sti_synt_N"/>
    <property type="match status" value="1"/>
</dbReference>
<organism evidence="7 8">
    <name type="scientific">Actinoalloteichus fjordicus</name>
    <dbReference type="NCBI Taxonomy" id="1612552"/>
    <lineage>
        <taxon>Bacteria</taxon>
        <taxon>Bacillati</taxon>
        <taxon>Actinomycetota</taxon>
        <taxon>Actinomycetes</taxon>
        <taxon>Pseudonocardiales</taxon>
        <taxon>Pseudonocardiaceae</taxon>
        <taxon>Actinoalloteichus</taxon>
    </lineage>
</organism>
<protein>
    <recommendedName>
        <fullName evidence="9">Type III polyketide synthase</fullName>
    </recommendedName>
</protein>
<feature type="domain" description="Chalcone/stilbene synthase N-terminal" evidence="5">
    <location>
        <begin position="30"/>
        <end position="225"/>
    </location>
</feature>
<evidence type="ECO:0000256" key="4">
    <source>
        <dbReference type="SAM" id="MobiDB-lite"/>
    </source>
</evidence>
<dbReference type="AlphaFoldDB" id="A0AAC9LG15"/>
<evidence type="ECO:0000256" key="3">
    <source>
        <dbReference type="ARBA" id="ARBA00023315"/>
    </source>
</evidence>
<comment type="similarity">
    <text evidence="1">Belongs to the thiolase-like superfamily. Chalcone/stilbene synthases family.</text>
</comment>
<feature type="compositionally biased region" description="Low complexity" evidence="4">
    <location>
        <begin position="308"/>
        <end position="321"/>
    </location>
</feature>
<dbReference type="KEGG" id="acad:UA74_18210"/>
<keyword evidence="3" id="KW-0012">Acyltransferase</keyword>
<reference evidence="8" key="1">
    <citation type="submission" date="2016-06" db="EMBL/GenBank/DDBJ databases">
        <title>Complete genome sequence of Actinoalloteichus fjordicus DSM 46855 (=ADI127-17), type strain of the new species Actinoalloteichus fjordicus.</title>
        <authorList>
            <person name="Ruckert C."/>
            <person name="Nouioui I."/>
            <person name="Willmese J."/>
            <person name="van Wezel G."/>
            <person name="Klenk H.-P."/>
            <person name="Kalinowski J."/>
            <person name="Zotchev S.B."/>
        </authorList>
    </citation>
    <scope>NUCLEOTIDE SEQUENCE [LARGE SCALE GENOMIC DNA]</scope>
    <source>
        <strain evidence="8">ADI127-7</strain>
    </source>
</reference>